<dbReference type="GO" id="GO:0016832">
    <property type="term" value="F:aldehyde-lyase activity"/>
    <property type="evidence" value="ECO:0007669"/>
    <property type="project" value="TreeGrafter"/>
</dbReference>
<dbReference type="InterPro" id="IPR005000">
    <property type="entry name" value="Aldolase/citrate-lyase_domain"/>
</dbReference>
<sequence>MSTHALLKSFRANKPAFGVWLTTPGFFHARTVAQASPALSWVVLDCEHGLPAVGPALAESIAAVHGARAAGADAPSALVRIAATGLSDSTSWQIKHALDAGARGVLVPMVSSALKAQEVVADSHFPPRGRRGYGSSFTHYNWGLSATEYLAQANDAVVVMVQIETPEGLANVREIAAVDGIDVLFIGPYDLSISLGYPAPAPDPHPAVEKEIQHIKEEVHKAGKKCAIYCITGAQAARRAAEGFDMINVISDVGAMSSAILEHVATATGIRCEASGQSVGSFDSDLDSEYDDPGALSRESTMQMPNYTRTLPDETLYFIFRLALPPSWFLIHSDSLPPFPHPIWSADMQPKRSITRVCKTWYRIGVEFLYENVMLRSIGQLPAFIRTLETRSELGSLVRRLDVSCVIPQGYGRLYSTEMEKLFRFNLCPRVSHFTLNPLPTEEDVVFRLPVISSSSIITNLEIGMRGWVRYYDFYPSYNDIYPSLAALSQTLTSLSIILPAHYNVGLPQLTFTHLENLRLHIQFSSVVSTAHWALPSLRRLCLQQLVPWMAKPLEVGEKLRDFVAAYGRSLTYLAVPQLTNVAQAVLDSCPALVHLGLRVSHFLPTDGVGLHHARVATLDIFGHSASTVTGAQSLELSGVDMARVRSRFPRLRAWRYVDMGMADLLPPPALVVCNEDAGAGTVVVDDDWLQEYDAPLSSYFAILMSDVGCADEDSDADSHYVEPDSESSDSEFYDSDEGTDDGMYLWEELDAEDEIQNVNWEIDRDKALVIYRRTLRRQYT</sequence>
<dbReference type="InterPro" id="IPR040442">
    <property type="entry name" value="Pyrv_kinase-like_dom_sf"/>
</dbReference>
<feature type="domain" description="HpcH/HpaI aldolase/citrate lyase" evidence="5">
    <location>
        <begin position="40"/>
        <end position="244"/>
    </location>
</feature>
<evidence type="ECO:0000256" key="1">
    <source>
        <dbReference type="ARBA" id="ARBA00005568"/>
    </source>
</evidence>
<evidence type="ECO:0000256" key="4">
    <source>
        <dbReference type="SAM" id="MobiDB-lite"/>
    </source>
</evidence>
<dbReference type="Proteomes" id="UP001219525">
    <property type="component" value="Unassembled WGS sequence"/>
</dbReference>
<dbReference type="InterPro" id="IPR015813">
    <property type="entry name" value="Pyrv/PenolPyrv_kinase-like_dom"/>
</dbReference>
<keyword evidence="3" id="KW-0456">Lyase</keyword>
<feature type="region of interest" description="Disordered" evidence="4">
    <location>
        <begin position="714"/>
        <end position="737"/>
    </location>
</feature>
<dbReference type="GO" id="GO:0046872">
    <property type="term" value="F:metal ion binding"/>
    <property type="evidence" value="ECO:0007669"/>
    <property type="project" value="UniProtKB-KW"/>
</dbReference>
<evidence type="ECO:0000256" key="2">
    <source>
        <dbReference type="ARBA" id="ARBA00022723"/>
    </source>
</evidence>
<keyword evidence="7" id="KW-1185">Reference proteome</keyword>
<accession>A0AAD6VMS3</accession>
<dbReference type="PANTHER" id="PTHR30502">
    <property type="entry name" value="2-KETO-3-DEOXY-L-RHAMNONATE ALDOLASE"/>
    <property type="match status" value="1"/>
</dbReference>
<dbReference type="Pfam" id="PF03328">
    <property type="entry name" value="HpcH_HpaI"/>
    <property type="match status" value="1"/>
</dbReference>
<keyword evidence="6" id="KW-0808">Transferase</keyword>
<dbReference type="SUPFAM" id="SSF51621">
    <property type="entry name" value="Phosphoenolpyruvate/pyruvate domain"/>
    <property type="match status" value="1"/>
</dbReference>
<feature type="compositionally biased region" description="Acidic residues" evidence="4">
    <location>
        <begin position="724"/>
        <end position="737"/>
    </location>
</feature>
<keyword evidence="6" id="KW-0670">Pyruvate</keyword>
<proteinExistence type="inferred from homology"/>
<dbReference type="PANTHER" id="PTHR30502:SF0">
    <property type="entry name" value="PHOSPHOENOLPYRUVATE CARBOXYLASE FAMILY PROTEIN"/>
    <property type="match status" value="1"/>
</dbReference>
<dbReference type="GO" id="GO:0005737">
    <property type="term" value="C:cytoplasm"/>
    <property type="evidence" value="ECO:0007669"/>
    <property type="project" value="TreeGrafter"/>
</dbReference>
<reference evidence="6" key="1">
    <citation type="submission" date="2023-03" db="EMBL/GenBank/DDBJ databases">
        <title>Massive genome expansion in bonnet fungi (Mycena s.s.) driven by repeated elements and novel gene families across ecological guilds.</title>
        <authorList>
            <consortium name="Lawrence Berkeley National Laboratory"/>
            <person name="Harder C.B."/>
            <person name="Miyauchi S."/>
            <person name="Viragh M."/>
            <person name="Kuo A."/>
            <person name="Thoen E."/>
            <person name="Andreopoulos B."/>
            <person name="Lu D."/>
            <person name="Skrede I."/>
            <person name="Drula E."/>
            <person name="Henrissat B."/>
            <person name="Morin E."/>
            <person name="Kohler A."/>
            <person name="Barry K."/>
            <person name="LaButti K."/>
            <person name="Morin E."/>
            <person name="Salamov A."/>
            <person name="Lipzen A."/>
            <person name="Mereny Z."/>
            <person name="Hegedus B."/>
            <person name="Baldrian P."/>
            <person name="Stursova M."/>
            <person name="Weitz H."/>
            <person name="Taylor A."/>
            <person name="Grigoriev I.V."/>
            <person name="Nagy L.G."/>
            <person name="Martin F."/>
            <person name="Kauserud H."/>
        </authorList>
    </citation>
    <scope>NUCLEOTIDE SEQUENCE</scope>
    <source>
        <strain evidence="6">9144</strain>
    </source>
</reference>
<evidence type="ECO:0000313" key="6">
    <source>
        <dbReference type="EMBL" id="KAJ7214449.1"/>
    </source>
</evidence>
<dbReference type="GO" id="GO:0016301">
    <property type="term" value="F:kinase activity"/>
    <property type="evidence" value="ECO:0007669"/>
    <property type="project" value="UniProtKB-KW"/>
</dbReference>
<comment type="similarity">
    <text evidence="1">Belongs to the HpcH/HpaI aldolase family.</text>
</comment>
<name>A0AAD6VMS3_9AGAR</name>
<evidence type="ECO:0000313" key="7">
    <source>
        <dbReference type="Proteomes" id="UP001219525"/>
    </source>
</evidence>
<gene>
    <name evidence="6" type="ORF">GGX14DRAFT_392475</name>
</gene>
<dbReference type="Gene3D" id="3.20.20.60">
    <property type="entry name" value="Phosphoenolpyruvate-binding domains"/>
    <property type="match status" value="1"/>
</dbReference>
<dbReference type="EMBL" id="JARJCW010000019">
    <property type="protein sequence ID" value="KAJ7214449.1"/>
    <property type="molecule type" value="Genomic_DNA"/>
</dbReference>
<dbReference type="InterPro" id="IPR050251">
    <property type="entry name" value="HpcH-HpaI_aldolase"/>
</dbReference>
<protein>
    <submittedName>
        <fullName evidence="6">Pyruvate/Phosphoenolpyruvate kinase-like domain-containing protein</fullName>
    </submittedName>
</protein>
<evidence type="ECO:0000259" key="5">
    <source>
        <dbReference type="Pfam" id="PF03328"/>
    </source>
</evidence>
<evidence type="ECO:0000256" key="3">
    <source>
        <dbReference type="ARBA" id="ARBA00023239"/>
    </source>
</evidence>
<dbReference type="AlphaFoldDB" id="A0AAD6VMS3"/>
<organism evidence="6 7">
    <name type="scientific">Mycena pura</name>
    <dbReference type="NCBI Taxonomy" id="153505"/>
    <lineage>
        <taxon>Eukaryota</taxon>
        <taxon>Fungi</taxon>
        <taxon>Dikarya</taxon>
        <taxon>Basidiomycota</taxon>
        <taxon>Agaricomycotina</taxon>
        <taxon>Agaricomycetes</taxon>
        <taxon>Agaricomycetidae</taxon>
        <taxon>Agaricales</taxon>
        <taxon>Marasmiineae</taxon>
        <taxon>Mycenaceae</taxon>
        <taxon>Mycena</taxon>
    </lineage>
</organism>
<keyword evidence="2" id="KW-0479">Metal-binding</keyword>
<keyword evidence="6" id="KW-0418">Kinase</keyword>
<comment type="caution">
    <text evidence="6">The sequence shown here is derived from an EMBL/GenBank/DDBJ whole genome shotgun (WGS) entry which is preliminary data.</text>
</comment>